<keyword evidence="3" id="KW-1185">Reference proteome</keyword>
<feature type="compositionally biased region" description="Basic and acidic residues" evidence="1">
    <location>
        <begin position="285"/>
        <end position="294"/>
    </location>
</feature>
<dbReference type="AlphaFoldDB" id="A0A0W0Z3G5"/>
<dbReference type="EMBL" id="LNYX01000019">
    <property type="protein sequence ID" value="KTD63347.1"/>
    <property type="molecule type" value="Genomic_DNA"/>
</dbReference>
<evidence type="ECO:0000313" key="3">
    <source>
        <dbReference type="Proteomes" id="UP000054877"/>
    </source>
</evidence>
<gene>
    <name evidence="2" type="ORF">Lspi_1673</name>
</gene>
<feature type="compositionally biased region" description="Low complexity" evidence="1">
    <location>
        <begin position="295"/>
        <end position="304"/>
    </location>
</feature>
<protein>
    <submittedName>
        <fullName evidence="2">Dot/Icm T4SS effector</fullName>
    </submittedName>
</protein>
<feature type="region of interest" description="Disordered" evidence="1">
    <location>
        <begin position="319"/>
        <end position="343"/>
    </location>
</feature>
<dbReference type="PATRIC" id="fig|452.5.peg.1837"/>
<accession>A0A0W0Z3G5</accession>
<organism evidence="2 3">
    <name type="scientific">Legionella spiritensis</name>
    <dbReference type="NCBI Taxonomy" id="452"/>
    <lineage>
        <taxon>Bacteria</taxon>
        <taxon>Pseudomonadati</taxon>
        <taxon>Pseudomonadota</taxon>
        <taxon>Gammaproteobacteria</taxon>
        <taxon>Legionellales</taxon>
        <taxon>Legionellaceae</taxon>
        <taxon>Legionella</taxon>
    </lineage>
</organism>
<comment type="caution">
    <text evidence="2">The sequence shown here is derived from an EMBL/GenBank/DDBJ whole genome shotgun (WGS) entry which is preliminary data.</text>
</comment>
<feature type="compositionally biased region" description="Low complexity" evidence="1">
    <location>
        <begin position="319"/>
        <end position="328"/>
    </location>
</feature>
<proteinExistence type="predicted"/>
<feature type="region of interest" description="Disordered" evidence="1">
    <location>
        <begin position="381"/>
        <end position="411"/>
    </location>
</feature>
<name>A0A0W0Z3G5_LEGSP</name>
<feature type="region of interest" description="Disordered" evidence="1">
    <location>
        <begin position="350"/>
        <end position="369"/>
    </location>
</feature>
<evidence type="ECO:0000313" key="2">
    <source>
        <dbReference type="EMBL" id="KTD63347.1"/>
    </source>
</evidence>
<dbReference type="Proteomes" id="UP000054877">
    <property type="component" value="Unassembled WGS sequence"/>
</dbReference>
<sequence length="411" mass="46004">MGLYRAISVDMDGCFFNKAYLASEKPDVIEANRSLLDEFSRAGEEYNGTTVFLDSNRQSIGDDNDNAASNETGSSYPCLLKIGDYLKADVDTFLLPDLYNDLEDGTTFAHALTLLDEASFDYDPDKFRKADRKEWLHDHSKLTILYAQIHKFACEHPSDTIDFYFFDDREVLLAGLHDYFSNNRLMLPDNVTLHVCGYQGPGAEPLVTYYKPITGLGQIDKDYKNSVKKIAAISIESPKCQEFGLSSTRSGRCVRTYEDAQEAGFLLTSPIDCVRDYHLGPPPAIEKKSERPGSSERSASQSSGLSLFKHALPKKWPSFPSLTSLPSPRRSKKNSTRKFETEEDFTITSEIDLMVESKEKRSSSDSVSIATSASLFAPVPWKKASVRSRQASEEKELEAGSYRHNNNPHGT</sequence>
<reference evidence="2 3" key="1">
    <citation type="submission" date="2015-11" db="EMBL/GenBank/DDBJ databases">
        <title>Genomic analysis of 38 Legionella species identifies large and diverse effector repertoires.</title>
        <authorList>
            <person name="Burstein D."/>
            <person name="Amaro F."/>
            <person name="Zusman T."/>
            <person name="Lifshitz Z."/>
            <person name="Cohen O."/>
            <person name="Gilbert J.A."/>
            <person name="Pupko T."/>
            <person name="Shuman H.A."/>
            <person name="Segal G."/>
        </authorList>
    </citation>
    <scope>NUCLEOTIDE SEQUENCE [LARGE SCALE GENOMIC DNA]</scope>
    <source>
        <strain evidence="2 3">Mt.St.Helens-9</strain>
    </source>
</reference>
<dbReference type="RefSeq" id="WP_058483601.1">
    <property type="nucleotide sequence ID" value="NZ_CAAAII010000017.1"/>
</dbReference>
<evidence type="ECO:0000256" key="1">
    <source>
        <dbReference type="SAM" id="MobiDB-lite"/>
    </source>
</evidence>
<feature type="region of interest" description="Disordered" evidence="1">
    <location>
        <begin position="282"/>
        <end position="304"/>
    </location>
</feature>
<dbReference type="OrthoDB" id="5653025at2"/>